<evidence type="ECO:0000313" key="1">
    <source>
        <dbReference type="EMBL" id="CAB9516752.1"/>
    </source>
</evidence>
<reference evidence="1" key="1">
    <citation type="submission" date="2020-06" db="EMBL/GenBank/DDBJ databases">
        <authorList>
            <consortium name="Plant Systems Biology data submission"/>
        </authorList>
    </citation>
    <scope>NUCLEOTIDE SEQUENCE</scope>
    <source>
        <strain evidence="1">D6</strain>
    </source>
</reference>
<gene>
    <name evidence="1" type="ORF">SEMRO_804_G204920.1</name>
</gene>
<keyword evidence="2" id="KW-1185">Reference proteome</keyword>
<accession>A0A9N8E8Z8</accession>
<evidence type="ECO:0000313" key="2">
    <source>
        <dbReference type="Proteomes" id="UP001153069"/>
    </source>
</evidence>
<comment type="caution">
    <text evidence="1">The sequence shown here is derived from an EMBL/GenBank/DDBJ whole genome shotgun (WGS) entry which is preliminary data.</text>
</comment>
<dbReference type="Gene3D" id="3.40.190.10">
    <property type="entry name" value="Periplasmic binding protein-like II"/>
    <property type="match status" value="2"/>
</dbReference>
<dbReference type="AlphaFoldDB" id="A0A9N8E8Z8"/>
<protein>
    <submittedName>
        <fullName evidence="1">Uncharacterized protein</fullName>
    </submittedName>
</protein>
<dbReference type="Proteomes" id="UP001153069">
    <property type="component" value="Unassembled WGS sequence"/>
</dbReference>
<dbReference type="EMBL" id="CAICTM010000803">
    <property type="protein sequence ID" value="CAB9516752.1"/>
    <property type="molecule type" value="Genomic_DNA"/>
</dbReference>
<proteinExistence type="predicted"/>
<name>A0A9N8E8Z8_9STRA</name>
<sequence>MSSQIAGIEDKIDGLTINESRGDVRRSLQGESIAEDFNVEVNGCSVNARGSLQVNTVMSAAIKQILADGTMKRIKEYNAGFPGGSSATVADPDMCLAEWDRMEQPVGILAKAMGEGTFKWCLPELAIGSPDANYVAVAEEDNPLQGISTGDYWGVWIDTSNSITIAMSKILHRPLSAEFVLVPNVNGWMDDLTEALTNGDCYAVPDIFFRTPPREQVFDYTCFTLGASKLGYGAQSLATIDISSIIANQGDGFTICGVPGSLQAGLLERSFPNATLVEVASVPDMTRGVCEGVCDVVVDDLDNFERFSASYSECSGLAFGEAVTIPYTSSGGGVAPFTLRTFC</sequence>
<dbReference type="SUPFAM" id="SSF53850">
    <property type="entry name" value="Periplasmic binding protein-like II"/>
    <property type="match status" value="1"/>
</dbReference>
<organism evidence="1 2">
    <name type="scientific">Seminavis robusta</name>
    <dbReference type="NCBI Taxonomy" id="568900"/>
    <lineage>
        <taxon>Eukaryota</taxon>
        <taxon>Sar</taxon>
        <taxon>Stramenopiles</taxon>
        <taxon>Ochrophyta</taxon>
        <taxon>Bacillariophyta</taxon>
        <taxon>Bacillariophyceae</taxon>
        <taxon>Bacillariophycidae</taxon>
        <taxon>Naviculales</taxon>
        <taxon>Naviculaceae</taxon>
        <taxon>Seminavis</taxon>
    </lineage>
</organism>